<feature type="transmembrane region" description="Helical" evidence="1">
    <location>
        <begin position="148"/>
        <end position="179"/>
    </location>
</feature>
<accession>A0A1F5ZX84</accession>
<dbReference type="STRING" id="1798383.A3D78_07640"/>
<feature type="transmembrane region" description="Helical" evidence="1">
    <location>
        <begin position="245"/>
        <end position="263"/>
    </location>
</feature>
<dbReference type="AlphaFoldDB" id="A0A1F5ZX84"/>
<feature type="transmembrane region" description="Helical" evidence="1">
    <location>
        <begin position="70"/>
        <end position="89"/>
    </location>
</feature>
<feature type="transmembrane region" description="Helical" evidence="1">
    <location>
        <begin position="96"/>
        <end position="112"/>
    </location>
</feature>
<name>A0A1F5ZX84_9BACT</name>
<evidence type="ECO:0000313" key="3">
    <source>
        <dbReference type="Proteomes" id="UP000176253"/>
    </source>
</evidence>
<evidence type="ECO:0000313" key="2">
    <source>
        <dbReference type="EMBL" id="OGG16647.1"/>
    </source>
</evidence>
<evidence type="ECO:0000256" key="1">
    <source>
        <dbReference type="SAM" id="Phobius"/>
    </source>
</evidence>
<keyword evidence="1" id="KW-0472">Membrane</keyword>
<protein>
    <recommendedName>
        <fullName evidence="4">Glycosyltransferase RgtA/B/C/D-like domain-containing protein</fullName>
    </recommendedName>
</protein>
<gene>
    <name evidence="2" type="ORF">A3D78_07640</name>
</gene>
<feature type="transmembrane region" description="Helical" evidence="1">
    <location>
        <begin position="295"/>
        <end position="311"/>
    </location>
</feature>
<feature type="transmembrane region" description="Helical" evidence="1">
    <location>
        <begin position="118"/>
        <end position="141"/>
    </location>
</feature>
<keyword evidence="1" id="KW-0812">Transmembrane</keyword>
<organism evidence="2 3">
    <name type="scientific">Candidatus Gottesmanbacteria bacterium RIFCSPHIGHO2_02_FULL_39_14</name>
    <dbReference type="NCBI Taxonomy" id="1798383"/>
    <lineage>
        <taxon>Bacteria</taxon>
        <taxon>Candidatus Gottesmaniibacteriota</taxon>
    </lineage>
</organism>
<dbReference type="EMBL" id="MFJM01000055">
    <property type="protein sequence ID" value="OGG16647.1"/>
    <property type="molecule type" value="Genomic_DNA"/>
</dbReference>
<keyword evidence="1" id="KW-1133">Transmembrane helix</keyword>
<feature type="transmembrane region" description="Helical" evidence="1">
    <location>
        <begin position="318"/>
        <end position="336"/>
    </location>
</feature>
<sequence>MLLFLILILSFLFYGQTLNFYFISDDFYYLSFANFRSIFFPQHFSQHYIPLFLAVLLIIKKNFGLNPFPFHLLTVAVHLVNSVFFYVLAKQLLKGFLPLIAVAVFTFTFHSYETVFWITGLSLSLMLMFSLLTFNIFLYGLKTGKKSLLFLVNLFSIASILSHEYGFSIIIFICLYLLIFTRKKFAKYLYFILPPFLLWLSITVWKLISGITLSSGAVTPYSFLTTVIKTFTYLLLPFPYILDRLHKILIIVLFSLLLIFIYGKSSKPKLRLFLFLWLTFDILLIAATSLPQARYYYFISVPAILLLLSVISSISRKMVILFALLIIFQGLIFLTGQKTYWSKTSMITKNQLKKIRLAYSELPADKKIYLVNFPDSLNGPPWNAYLFRNGLDYAVKQLYSLDPKKLVFVNSGTGKYLRSDPYKKCHELTKLSIQGNRIIFYE</sequence>
<dbReference type="Proteomes" id="UP000176253">
    <property type="component" value="Unassembled WGS sequence"/>
</dbReference>
<proteinExistence type="predicted"/>
<evidence type="ECO:0008006" key="4">
    <source>
        <dbReference type="Google" id="ProtNLM"/>
    </source>
</evidence>
<feature type="transmembrane region" description="Helical" evidence="1">
    <location>
        <begin position="185"/>
        <end position="208"/>
    </location>
</feature>
<feature type="transmembrane region" description="Helical" evidence="1">
    <location>
        <begin position="220"/>
        <end position="239"/>
    </location>
</feature>
<reference evidence="2 3" key="1">
    <citation type="journal article" date="2016" name="Nat. Commun.">
        <title>Thousands of microbial genomes shed light on interconnected biogeochemical processes in an aquifer system.</title>
        <authorList>
            <person name="Anantharaman K."/>
            <person name="Brown C.T."/>
            <person name="Hug L.A."/>
            <person name="Sharon I."/>
            <person name="Castelle C.J."/>
            <person name="Probst A.J."/>
            <person name="Thomas B.C."/>
            <person name="Singh A."/>
            <person name="Wilkins M.J."/>
            <person name="Karaoz U."/>
            <person name="Brodie E.L."/>
            <person name="Williams K.H."/>
            <person name="Hubbard S.S."/>
            <person name="Banfield J.F."/>
        </authorList>
    </citation>
    <scope>NUCLEOTIDE SEQUENCE [LARGE SCALE GENOMIC DNA]</scope>
</reference>
<comment type="caution">
    <text evidence="2">The sequence shown here is derived from an EMBL/GenBank/DDBJ whole genome shotgun (WGS) entry which is preliminary data.</text>
</comment>
<feature type="transmembrane region" description="Helical" evidence="1">
    <location>
        <begin position="270"/>
        <end position="289"/>
    </location>
</feature>